<dbReference type="Gene3D" id="1.10.1750.10">
    <property type="match status" value="1"/>
</dbReference>
<dbReference type="AlphaFoldDB" id="A0A0H5BPV7"/>
<dbReference type="SUPFAM" id="SSF48295">
    <property type="entry name" value="TrpR-like"/>
    <property type="match status" value="1"/>
</dbReference>
<dbReference type="EMBL" id="AP014854">
    <property type="protein sequence ID" value="BAR99933.1"/>
    <property type="molecule type" value="Genomic_DNA"/>
</dbReference>
<accession>A0A0H5BPV7</accession>
<evidence type="ECO:0000313" key="3">
    <source>
        <dbReference type="EMBL" id="CUU42801.1"/>
    </source>
</evidence>
<reference evidence="4" key="3">
    <citation type="journal article" date="2016" name="Genome Announc.">
        <title>Revised genome sequence of the purple photosynthetic bacterium Blastochloris viridis.</title>
        <authorList>
            <person name="Liu L.N."/>
            <person name="Faulkner M."/>
            <person name="Liu X."/>
            <person name="Huang F."/>
            <person name="Darby A.C."/>
            <person name="Hall N."/>
        </authorList>
    </citation>
    <scope>NUCLEOTIDE SEQUENCE [LARGE SCALE GENOMIC DNA]</scope>
    <source>
        <strain evidence="4">ATCC 19567 / DSM 133 / F</strain>
    </source>
</reference>
<gene>
    <name evidence="2" type="ORF">BV133_2340</name>
    <name evidence="3" type="ORF">BVIRIDIS_18160</name>
</gene>
<dbReference type="GO" id="GO:0043565">
    <property type="term" value="F:sequence-specific DNA binding"/>
    <property type="evidence" value="ECO:0007669"/>
    <property type="project" value="InterPro"/>
</dbReference>
<evidence type="ECO:0000313" key="4">
    <source>
        <dbReference type="Proteomes" id="UP000065734"/>
    </source>
</evidence>
<evidence type="ECO:0000256" key="1">
    <source>
        <dbReference type="SAM" id="MobiDB-lite"/>
    </source>
</evidence>
<dbReference type="Proteomes" id="UP000065734">
    <property type="component" value="Chromosome I"/>
</dbReference>
<evidence type="ECO:0000313" key="2">
    <source>
        <dbReference type="EMBL" id="BAR99933.1"/>
    </source>
</evidence>
<dbReference type="KEGG" id="bvr:BVIR_2370"/>
<feature type="compositionally biased region" description="Low complexity" evidence="1">
    <location>
        <begin position="16"/>
        <end position="29"/>
    </location>
</feature>
<reference evidence="2" key="1">
    <citation type="journal article" date="2015" name="Genome Announc.">
        <title>Complete Genome Sequence of the Bacteriochlorophyll b-Producing Photosynthetic Bacterium Blastochloris viridis.</title>
        <authorList>
            <person name="Tsukatani Y."/>
            <person name="Hirose Y."/>
            <person name="Harada J."/>
            <person name="Misawa N."/>
            <person name="Mori K."/>
            <person name="Inoue K."/>
            <person name="Tamiaki H."/>
        </authorList>
    </citation>
    <scope>NUCLEOTIDE SEQUENCE [LARGE SCALE GENOMIC DNA]</scope>
    <source>
        <strain evidence="2">DSM 133</strain>
    </source>
</reference>
<name>A0A0H5BPV7_BLAVI</name>
<evidence type="ECO:0008006" key="5">
    <source>
        <dbReference type="Google" id="ProtNLM"/>
    </source>
</evidence>
<feature type="region of interest" description="Disordered" evidence="1">
    <location>
        <begin position="1"/>
        <end position="29"/>
    </location>
</feature>
<dbReference type="RefSeq" id="WP_055037794.1">
    <property type="nucleotide sequence ID" value="NZ_AP014854.2"/>
</dbReference>
<dbReference type="STRING" id="1079.BVIR_2370"/>
<dbReference type="OrthoDB" id="8480222at2"/>
<keyword evidence="4" id="KW-1185">Reference proteome</keyword>
<dbReference type="InterPro" id="IPR010921">
    <property type="entry name" value="Trp_repressor/repl_initiator"/>
</dbReference>
<reference evidence="3" key="2">
    <citation type="submission" date="2015-11" db="EMBL/GenBank/DDBJ databases">
        <authorList>
            <person name="Zhang Y."/>
            <person name="Guo Z."/>
        </authorList>
    </citation>
    <scope>NUCLEOTIDE SEQUENCE</scope>
    <source>
        <strain evidence="3">1</strain>
    </source>
</reference>
<sequence>MQIALTTPDPGRDALAAFGPPAGPTSPASARERQLAFLVSTWLAASAHRVAPADLSLMRRGSGDVVAARQLAIYLVHVVFGFDRDCTAKLFGRDRRTVARACAKLEDQRESAEAERTLCAIEREALALAETLGLEPRA</sequence>
<dbReference type="EMBL" id="LN907867">
    <property type="protein sequence ID" value="CUU42801.1"/>
    <property type="molecule type" value="Genomic_DNA"/>
</dbReference>
<organism evidence="3 4">
    <name type="scientific">Blastochloris viridis</name>
    <name type="common">Rhodopseudomonas viridis</name>
    <dbReference type="NCBI Taxonomy" id="1079"/>
    <lineage>
        <taxon>Bacteria</taxon>
        <taxon>Pseudomonadati</taxon>
        <taxon>Pseudomonadota</taxon>
        <taxon>Alphaproteobacteria</taxon>
        <taxon>Hyphomicrobiales</taxon>
        <taxon>Blastochloridaceae</taxon>
        <taxon>Blastochloris</taxon>
    </lineage>
</organism>
<protein>
    <recommendedName>
        <fullName evidence="5">Chromosomal replication initiator protein DnaA</fullName>
    </recommendedName>
</protein>
<proteinExistence type="predicted"/>